<sequence>MVTIAQVRNDAFFPSPSKAAAGRGDNKFLISRTPTSCNSFHIASIACIVLLLVSGLVISLVSHFPRLYSRRKSNNSKEKGEAHVQELEKTDRKEEEPNEEELKYTEPESDKFSLISDVSSSCSKTRLSIRYNKKKINRSSTFSSSSTRSCPLPTICEDEQVLVAFDDDINECPRENMAPIPPMVGNDEDSYQFYKYPTVNMLD</sequence>
<feature type="region of interest" description="Disordered" evidence="1">
    <location>
        <begin position="72"/>
        <end position="108"/>
    </location>
</feature>
<keyword evidence="2" id="KW-0472">Membrane</keyword>
<evidence type="ECO:0000313" key="3">
    <source>
        <dbReference type="EMBL" id="GFH43622.1"/>
    </source>
</evidence>
<organism evidence="3 4">
    <name type="scientific">Chaetoceros tenuissimus</name>
    <dbReference type="NCBI Taxonomy" id="426638"/>
    <lineage>
        <taxon>Eukaryota</taxon>
        <taxon>Sar</taxon>
        <taxon>Stramenopiles</taxon>
        <taxon>Ochrophyta</taxon>
        <taxon>Bacillariophyta</taxon>
        <taxon>Coscinodiscophyceae</taxon>
        <taxon>Chaetocerotophycidae</taxon>
        <taxon>Chaetocerotales</taxon>
        <taxon>Chaetocerotaceae</taxon>
        <taxon>Chaetoceros</taxon>
    </lineage>
</organism>
<protein>
    <recommendedName>
        <fullName evidence="5">Transmembrane protein</fullName>
    </recommendedName>
</protein>
<dbReference type="AlphaFoldDB" id="A0AAD3GY33"/>
<evidence type="ECO:0000313" key="4">
    <source>
        <dbReference type="Proteomes" id="UP001054902"/>
    </source>
</evidence>
<keyword evidence="2" id="KW-0812">Transmembrane</keyword>
<dbReference type="Proteomes" id="UP001054902">
    <property type="component" value="Unassembled WGS sequence"/>
</dbReference>
<keyword evidence="4" id="KW-1185">Reference proteome</keyword>
<proteinExistence type="predicted"/>
<evidence type="ECO:0000256" key="1">
    <source>
        <dbReference type="SAM" id="MobiDB-lite"/>
    </source>
</evidence>
<evidence type="ECO:0000256" key="2">
    <source>
        <dbReference type="SAM" id="Phobius"/>
    </source>
</evidence>
<feature type="transmembrane region" description="Helical" evidence="2">
    <location>
        <begin position="40"/>
        <end position="62"/>
    </location>
</feature>
<name>A0AAD3GY33_9STRA</name>
<gene>
    <name evidence="3" type="ORF">CTEN210_00095</name>
</gene>
<reference evidence="3 4" key="1">
    <citation type="journal article" date="2021" name="Sci. Rep.">
        <title>The genome of the diatom Chaetoceros tenuissimus carries an ancient integrated fragment of an extant virus.</title>
        <authorList>
            <person name="Hongo Y."/>
            <person name="Kimura K."/>
            <person name="Takaki Y."/>
            <person name="Yoshida Y."/>
            <person name="Baba S."/>
            <person name="Kobayashi G."/>
            <person name="Nagasaki K."/>
            <person name="Hano T."/>
            <person name="Tomaru Y."/>
        </authorList>
    </citation>
    <scope>NUCLEOTIDE SEQUENCE [LARGE SCALE GENOMIC DNA]</scope>
    <source>
        <strain evidence="3 4">NIES-3715</strain>
    </source>
</reference>
<comment type="caution">
    <text evidence="3">The sequence shown here is derived from an EMBL/GenBank/DDBJ whole genome shotgun (WGS) entry which is preliminary data.</text>
</comment>
<evidence type="ECO:0008006" key="5">
    <source>
        <dbReference type="Google" id="ProtNLM"/>
    </source>
</evidence>
<keyword evidence="2" id="KW-1133">Transmembrane helix</keyword>
<accession>A0AAD3GY33</accession>
<dbReference type="EMBL" id="BLLK01000013">
    <property type="protein sequence ID" value="GFH43622.1"/>
    <property type="molecule type" value="Genomic_DNA"/>
</dbReference>
<feature type="compositionally biased region" description="Basic and acidic residues" evidence="1">
    <location>
        <begin position="75"/>
        <end position="108"/>
    </location>
</feature>